<evidence type="ECO:0000313" key="6">
    <source>
        <dbReference type="Proteomes" id="UP000587396"/>
    </source>
</evidence>
<keyword evidence="6" id="KW-1185">Reference proteome</keyword>
<dbReference type="GO" id="GO:0015031">
    <property type="term" value="P:protein transport"/>
    <property type="evidence" value="ECO:0007669"/>
    <property type="project" value="InterPro"/>
</dbReference>
<accession>A0A842JFU0</accession>
<dbReference type="InterPro" id="IPR037041">
    <property type="entry name" value="Trigger_fac_C_sf"/>
</dbReference>
<dbReference type="Gene3D" id="1.10.3120.10">
    <property type="entry name" value="Trigger factor, C-terminal domain"/>
    <property type="match status" value="1"/>
</dbReference>
<dbReference type="InterPro" id="IPR027304">
    <property type="entry name" value="Trigger_fact/SurA_dom_sf"/>
</dbReference>
<dbReference type="EMBL" id="JACMSE010000005">
    <property type="protein sequence ID" value="MBC2889351.1"/>
    <property type="molecule type" value="Genomic_DNA"/>
</dbReference>
<reference evidence="5 6" key="1">
    <citation type="submission" date="2020-08" db="EMBL/GenBank/DDBJ databases">
        <authorList>
            <person name="Liu C."/>
            <person name="Sun Q."/>
        </authorList>
    </citation>
    <scope>NUCLEOTIDE SEQUENCE [LARGE SCALE GENOMIC DNA]</scope>
    <source>
        <strain evidence="5 6">N22</strain>
    </source>
</reference>
<dbReference type="Gene3D" id="3.10.50.40">
    <property type="match status" value="1"/>
</dbReference>
<dbReference type="Pfam" id="PF05698">
    <property type="entry name" value="Trigger_C"/>
    <property type="match status" value="1"/>
</dbReference>
<evidence type="ECO:0000259" key="4">
    <source>
        <dbReference type="Pfam" id="PF05698"/>
    </source>
</evidence>
<name>A0A842JFU0_9ACTN</name>
<protein>
    <recommendedName>
        <fullName evidence="7">Trigger factor</fullName>
    </recommendedName>
</protein>
<proteinExistence type="predicted"/>
<dbReference type="InterPro" id="IPR046357">
    <property type="entry name" value="PPIase_dom_sf"/>
</dbReference>
<evidence type="ECO:0000256" key="2">
    <source>
        <dbReference type="ARBA" id="ARBA00023235"/>
    </source>
</evidence>
<keyword evidence="2" id="KW-0413">Isomerase</keyword>
<evidence type="ECO:0008006" key="7">
    <source>
        <dbReference type="Google" id="ProtNLM"/>
    </source>
</evidence>
<dbReference type="InterPro" id="IPR008881">
    <property type="entry name" value="Trigger_fac_ribosome-bd_bac"/>
</dbReference>
<dbReference type="SUPFAM" id="SSF109998">
    <property type="entry name" value="Triger factor/SurA peptide-binding domain-like"/>
    <property type="match status" value="1"/>
</dbReference>
<dbReference type="RefSeq" id="WP_185905203.1">
    <property type="nucleotide sequence ID" value="NZ_JACMSE010000005.1"/>
</dbReference>
<evidence type="ECO:0000313" key="5">
    <source>
        <dbReference type="EMBL" id="MBC2889351.1"/>
    </source>
</evidence>
<evidence type="ECO:0000259" key="3">
    <source>
        <dbReference type="Pfam" id="PF05697"/>
    </source>
</evidence>
<keyword evidence="1" id="KW-0697">Rotamase</keyword>
<comment type="caution">
    <text evidence="5">The sequence shown here is derived from an EMBL/GenBank/DDBJ whole genome shotgun (WGS) entry which is preliminary data.</text>
</comment>
<dbReference type="InterPro" id="IPR008880">
    <property type="entry name" value="Trigger_fac_C"/>
</dbReference>
<sequence>MDFKKLERTDVPATGAIGVSVVVCGATVRRELDVFYEVVNAYYGLPEDAPWEDADAAAAKATSVDAYREMRRDFVVNRVTNEALAALGIVPALTPDVRVTAYPDSNEDFAFDLAVVERPRLSLSCLDPVEIEVEDVEVTDELVDARIAELMESRAEYAPADPHPVVFGDCVSIDVATFCEGKPVPRLTGKKMVLEVADGSMPDAFVGQLMGMSVGQTKTFEYAVERPRALSDDDVDRYLATVTVLGQLRKDVPELTDAWVEANISKASSVAEFRVGVAQGLEAEAEHLNRDTRARLANIELEKRLQGAIPDAFYRASREGMRRALERELAEKGQTIDDYYEQERTNEEELSVQMLIKSGENLRQGFALEALFDGRGMQLSEKDLAYACEEAFGPGSYDPVLLERTGKRRVVESAAKRMVALAWLADTAVAKG</sequence>
<dbReference type="SUPFAM" id="SSF54534">
    <property type="entry name" value="FKBP-like"/>
    <property type="match status" value="1"/>
</dbReference>
<dbReference type="GO" id="GO:0003755">
    <property type="term" value="F:peptidyl-prolyl cis-trans isomerase activity"/>
    <property type="evidence" value="ECO:0007669"/>
    <property type="project" value="UniProtKB-KW"/>
</dbReference>
<dbReference type="Pfam" id="PF05697">
    <property type="entry name" value="Trigger_N"/>
    <property type="match status" value="1"/>
</dbReference>
<gene>
    <name evidence="5" type="ORF">H7313_08325</name>
</gene>
<feature type="domain" description="Trigger factor C-terminal" evidence="4">
    <location>
        <begin position="269"/>
        <end position="390"/>
    </location>
</feature>
<feature type="domain" description="Trigger factor ribosome-binding bacterial" evidence="3">
    <location>
        <begin position="73"/>
        <end position="150"/>
    </location>
</feature>
<evidence type="ECO:0000256" key="1">
    <source>
        <dbReference type="ARBA" id="ARBA00023110"/>
    </source>
</evidence>
<dbReference type="AlphaFoldDB" id="A0A842JFU0"/>
<organism evidence="5 6">
    <name type="scientific">Gordonibacter massiliensis</name>
    <name type="common">ex Traore et al. 2017</name>
    <dbReference type="NCBI Taxonomy" id="1841863"/>
    <lineage>
        <taxon>Bacteria</taxon>
        <taxon>Bacillati</taxon>
        <taxon>Actinomycetota</taxon>
        <taxon>Coriobacteriia</taxon>
        <taxon>Eggerthellales</taxon>
        <taxon>Eggerthellaceae</taxon>
        <taxon>Gordonibacter</taxon>
    </lineage>
</organism>
<dbReference type="Proteomes" id="UP000587396">
    <property type="component" value="Unassembled WGS sequence"/>
</dbReference>
<dbReference type="GO" id="GO:0006457">
    <property type="term" value="P:protein folding"/>
    <property type="evidence" value="ECO:0007669"/>
    <property type="project" value="InterPro"/>
</dbReference>